<evidence type="ECO:0000256" key="1">
    <source>
        <dbReference type="SAM" id="MobiDB-lite"/>
    </source>
</evidence>
<dbReference type="InParanoid" id="A0A6P6EEU3"/>
<keyword evidence="2" id="KW-1185">Reference proteome</keyword>
<dbReference type="RefSeq" id="XP_023570829.1">
    <property type="nucleotide sequence ID" value="XM_023715061.1"/>
</dbReference>
<dbReference type="AlphaFoldDB" id="A0A6P6EEU3"/>
<dbReference type="Proteomes" id="UP000515203">
    <property type="component" value="Unplaced"/>
</dbReference>
<protein>
    <submittedName>
        <fullName evidence="3">Uncharacterized protein LOC111816724</fullName>
    </submittedName>
</protein>
<reference evidence="3" key="1">
    <citation type="submission" date="2025-08" db="UniProtKB">
        <authorList>
            <consortium name="RefSeq"/>
        </authorList>
    </citation>
    <scope>IDENTIFICATION</scope>
</reference>
<sequence>MSLAQARVPVQSRGRGGAGSSAGTPQRGEGACSPDRRSPRAPRPEGGNAPPRIQQERRAATRPAPPPWPPRQPALQPPTRETSLGRLASWRAASAPPRTDTHTAAAPPPKNGARRPERRNISFPLTSPAVPPPLRFKMAPSAPRRLLQSNRGGQHPGAGGPRRGIALVERGTSAHHKDALQVCRFPFASTRGRSCLRHLHVGALCLVNPVHPSGWEQFSPQPVLCQG</sequence>
<gene>
    <name evidence="3" type="primary">LOC111816724</name>
</gene>
<proteinExistence type="predicted"/>
<feature type="compositionally biased region" description="Pro residues" evidence="1">
    <location>
        <begin position="63"/>
        <end position="76"/>
    </location>
</feature>
<evidence type="ECO:0000313" key="3">
    <source>
        <dbReference type="RefSeq" id="XP_023570829.1"/>
    </source>
</evidence>
<evidence type="ECO:0000313" key="2">
    <source>
        <dbReference type="Proteomes" id="UP000515203"/>
    </source>
</evidence>
<accession>A0A6P6EEU3</accession>
<dbReference type="OrthoDB" id="10676993at2759"/>
<feature type="region of interest" description="Disordered" evidence="1">
    <location>
        <begin position="1"/>
        <end position="137"/>
    </location>
</feature>
<organism evidence="2 3">
    <name type="scientific">Octodon degus</name>
    <name type="common">Degu</name>
    <name type="synonym">Sciurus degus</name>
    <dbReference type="NCBI Taxonomy" id="10160"/>
    <lineage>
        <taxon>Eukaryota</taxon>
        <taxon>Metazoa</taxon>
        <taxon>Chordata</taxon>
        <taxon>Craniata</taxon>
        <taxon>Vertebrata</taxon>
        <taxon>Euteleostomi</taxon>
        <taxon>Mammalia</taxon>
        <taxon>Eutheria</taxon>
        <taxon>Euarchontoglires</taxon>
        <taxon>Glires</taxon>
        <taxon>Rodentia</taxon>
        <taxon>Hystricomorpha</taxon>
        <taxon>Octodontidae</taxon>
        <taxon>Octodon</taxon>
    </lineage>
</organism>
<dbReference type="GeneID" id="111816724"/>
<name>A0A6P6EEU3_OCTDE</name>